<evidence type="ECO:0000256" key="4">
    <source>
        <dbReference type="ARBA" id="ARBA00022627"/>
    </source>
</evidence>
<comment type="pathway">
    <text evidence="1">Ketone degradation; acetoin degradation.</text>
</comment>
<comment type="caution">
    <text evidence="6">The sequence shown here is derived from an EMBL/GenBank/DDBJ whole genome shotgun (WGS) entry which is preliminary data.</text>
</comment>
<dbReference type="Proteomes" id="UP000282084">
    <property type="component" value="Unassembled WGS sequence"/>
</dbReference>
<evidence type="ECO:0000256" key="2">
    <source>
        <dbReference type="ARBA" id="ARBA00005947"/>
    </source>
</evidence>
<dbReference type="SUPFAM" id="SSF52768">
    <property type="entry name" value="Arginase/deacetylase"/>
    <property type="match status" value="1"/>
</dbReference>
<dbReference type="InterPro" id="IPR003085">
    <property type="entry name" value="AcuC"/>
</dbReference>
<feature type="domain" description="Histone deacetylase" evidence="5">
    <location>
        <begin position="26"/>
        <end position="319"/>
    </location>
</feature>
<name>A0A495VVG9_9PSEU</name>
<dbReference type="PANTHER" id="PTHR10625">
    <property type="entry name" value="HISTONE DEACETYLASE HDAC1-RELATED"/>
    <property type="match status" value="1"/>
</dbReference>
<comment type="similarity">
    <text evidence="2">Belongs to the histone deacetylase family.</text>
</comment>
<dbReference type="RefSeq" id="WP_121003614.1">
    <property type="nucleotide sequence ID" value="NZ_RBXO01000001.1"/>
</dbReference>
<dbReference type="GO" id="GO:0040029">
    <property type="term" value="P:epigenetic regulation of gene expression"/>
    <property type="evidence" value="ECO:0007669"/>
    <property type="project" value="TreeGrafter"/>
</dbReference>
<dbReference type="PRINTS" id="PR01272">
    <property type="entry name" value="ACUCPROTEIN"/>
</dbReference>
<keyword evidence="4" id="KW-0006">Acetoin catabolism</keyword>
<protein>
    <recommendedName>
        <fullName evidence="3">Acetoin utilization protein AcuC</fullName>
    </recommendedName>
</protein>
<evidence type="ECO:0000256" key="3">
    <source>
        <dbReference type="ARBA" id="ARBA00020218"/>
    </source>
</evidence>
<dbReference type="PRINTS" id="PR01270">
    <property type="entry name" value="HDASUPER"/>
</dbReference>
<dbReference type="CDD" id="cd09994">
    <property type="entry name" value="HDAC_AcuC_like"/>
    <property type="match status" value="1"/>
</dbReference>
<dbReference type="PANTHER" id="PTHR10625:SF10">
    <property type="entry name" value="HISTONE DEACETYLASE HDAC1"/>
    <property type="match status" value="1"/>
</dbReference>
<proteinExistence type="inferred from homology"/>
<dbReference type="Gene3D" id="3.40.800.20">
    <property type="entry name" value="Histone deacetylase domain"/>
    <property type="match status" value="1"/>
</dbReference>
<accession>A0A495VVG9</accession>
<keyword evidence="7" id="KW-1185">Reference proteome</keyword>
<gene>
    <name evidence="6" type="ORF">C8E97_1946</name>
</gene>
<evidence type="ECO:0000313" key="6">
    <source>
        <dbReference type="EMBL" id="RKT53386.1"/>
    </source>
</evidence>
<dbReference type="UniPathway" id="UPA00040"/>
<dbReference type="InterPro" id="IPR037138">
    <property type="entry name" value="His_deacetylse_dom_sf"/>
</dbReference>
<dbReference type="OrthoDB" id="9808367at2"/>
<sequence length="395" mass="42335">MGVETGPEAAVVWDESFLAYDLGGDHPLNPVRLDLTVRLAGALGVLDGVGLVSPSPAPDAEIERVHEPSYLSAVQAAPLAGWDVGHGLGTSDNPVFARMHEASALVVGGSLVAARQIASGAARRAVNIAGGLHHAMRDHAAGFCVYNDCSVAISWLLDNGFDRIAYIDTDVHHGDGVQDAFYDDPRVLTVSLHQNPLSLWPGTGRPSELGGRGAEGTAVNVALPPGTRDPGWLRAFDAVVPSLLRAFRPQLLVTQCGVDTHREDPLADLALSVDGHREIYRTLRALAEEVTDGRWLALGGGGYELLRVVPRSWTHLLATVLDRDVDPRTPLPADWVAHASGRAPDWPLPTTMSDDADVAFERWDGDARSPLDVAVRETRRAVFPLHGLDPDDPRD</sequence>
<dbReference type="InterPro" id="IPR023696">
    <property type="entry name" value="Ureohydrolase_dom_sf"/>
</dbReference>
<dbReference type="InterPro" id="IPR000286">
    <property type="entry name" value="HDACs"/>
</dbReference>
<dbReference type="Pfam" id="PF00850">
    <property type="entry name" value="Hist_deacetyl"/>
    <property type="match status" value="1"/>
</dbReference>
<reference evidence="6 7" key="1">
    <citation type="submission" date="2018-10" db="EMBL/GenBank/DDBJ databases">
        <title>Sequencing the genomes of 1000 actinobacteria strains.</title>
        <authorList>
            <person name="Klenk H.-P."/>
        </authorList>
    </citation>
    <scope>NUCLEOTIDE SEQUENCE [LARGE SCALE GENOMIC DNA]</scope>
    <source>
        <strain evidence="6 7">DSM 43800</strain>
    </source>
</reference>
<dbReference type="GO" id="GO:0045150">
    <property type="term" value="P:acetoin catabolic process"/>
    <property type="evidence" value="ECO:0007669"/>
    <property type="project" value="UniProtKB-UniPathway"/>
</dbReference>
<dbReference type="InterPro" id="IPR023801">
    <property type="entry name" value="His_deacetylse_dom"/>
</dbReference>
<dbReference type="GO" id="GO:0004407">
    <property type="term" value="F:histone deacetylase activity"/>
    <property type="evidence" value="ECO:0007669"/>
    <property type="project" value="TreeGrafter"/>
</dbReference>
<organism evidence="6 7">
    <name type="scientific">Saccharothrix australiensis</name>
    <dbReference type="NCBI Taxonomy" id="2072"/>
    <lineage>
        <taxon>Bacteria</taxon>
        <taxon>Bacillati</taxon>
        <taxon>Actinomycetota</taxon>
        <taxon>Actinomycetes</taxon>
        <taxon>Pseudonocardiales</taxon>
        <taxon>Pseudonocardiaceae</taxon>
        <taxon>Saccharothrix</taxon>
    </lineage>
</organism>
<evidence type="ECO:0000259" key="5">
    <source>
        <dbReference type="Pfam" id="PF00850"/>
    </source>
</evidence>
<evidence type="ECO:0000256" key="1">
    <source>
        <dbReference type="ARBA" id="ARBA00005101"/>
    </source>
</evidence>
<dbReference type="AlphaFoldDB" id="A0A495VVG9"/>
<dbReference type="EMBL" id="RBXO01000001">
    <property type="protein sequence ID" value="RKT53386.1"/>
    <property type="molecule type" value="Genomic_DNA"/>
</dbReference>
<evidence type="ECO:0000313" key="7">
    <source>
        <dbReference type="Proteomes" id="UP000282084"/>
    </source>
</evidence>